<evidence type="ECO:0000313" key="2">
    <source>
        <dbReference type="EMBL" id="SQI61959.1"/>
    </source>
</evidence>
<organism evidence="2 3">
    <name type="scientific">Lederbergia lenta</name>
    <name type="common">Bacillus lentus</name>
    <dbReference type="NCBI Taxonomy" id="1467"/>
    <lineage>
        <taxon>Bacteria</taxon>
        <taxon>Bacillati</taxon>
        <taxon>Bacillota</taxon>
        <taxon>Bacilli</taxon>
        <taxon>Bacillales</taxon>
        <taxon>Bacillaceae</taxon>
        <taxon>Lederbergia</taxon>
    </lineage>
</organism>
<dbReference type="STRING" id="1348624.GCA_001591545_02257"/>
<proteinExistence type="predicted"/>
<keyword evidence="1" id="KW-1133">Transmembrane helix</keyword>
<keyword evidence="1" id="KW-0472">Membrane</keyword>
<sequence>MKKKDSPEEIIFTAIIFLSLWIYFKTSDLSTTLSVGVGLTILYILILVIRSILHKRKTLMSGMIRLIR</sequence>
<keyword evidence="3" id="KW-1185">Reference proteome</keyword>
<evidence type="ECO:0000256" key="1">
    <source>
        <dbReference type="SAM" id="Phobius"/>
    </source>
</evidence>
<gene>
    <name evidence="2" type="ORF">NCTC4824_03525</name>
</gene>
<feature type="transmembrane region" description="Helical" evidence="1">
    <location>
        <begin position="30"/>
        <end position="53"/>
    </location>
</feature>
<name>A0A2X4WGK1_LEDLE</name>
<reference evidence="2 3" key="1">
    <citation type="submission" date="2018-06" db="EMBL/GenBank/DDBJ databases">
        <authorList>
            <consortium name="Pathogen Informatics"/>
            <person name="Doyle S."/>
        </authorList>
    </citation>
    <scope>NUCLEOTIDE SEQUENCE [LARGE SCALE GENOMIC DNA]</scope>
    <source>
        <strain evidence="2 3">NCTC4824</strain>
    </source>
</reference>
<protein>
    <submittedName>
        <fullName evidence="2">Uncharacterized protein</fullName>
    </submittedName>
</protein>
<accession>A0A2X4WGK1</accession>
<dbReference type="Proteomes" id="UP000249134">
    <property type="component" value="Chromosome 1"/>
</dbReference>
<dbReference type="KEGG" id="blen:NCTC4824_03525"/>
<evidence type="ECO:0000313" key="3">
    <source>
        <dbReference type="Proteomes" id="UP000249134"/>
    </source>
</evidence>
<dbReference type="AlphaFoldDB" id="A0A2X4WGK1"/>
<feature type="transmembrane region" description="Helical" evidence="1">
    <location>
        <begin position="7"/>
        <end position="24"/>
    </location>
</feature>
<dbReference type="EMBL" id="LS483476">
    <property type="protein sequence ID" value="SQI61959.1"/>
    <property type="molecule type" value="Genomic_DNA"/>
</dbReference>
<keyword evidence="1" id="KW-0812">Transmembrane</keyword>